<reference evidence="2" key="1">
    <citation type="submission" date="2020-10" db="EMBL/GenBank/DDBJ databases">
        <title>Mucilaginibacter mali sp. nov., isolated from rhizosphere soil of apple orchard.</title>
        <authorList>
            <person name="Lee J.-S."/>
            <person name="Kim H.S."/>
            <person name="Kim J.-S."/>
        </authorList>
    </citation>
    <scope>NUCLEOTIDE SEQUENCE</scope>
    <source>
        <strain evidence="2">KCTC 22746</strain>
    </source>
</reference>
<dbReference type="RefSeq" id="WP_194110061.1">
    <property type="nucleotide sequence ID" value="NZ_JADFFL010000001.1"/>
</dbReference>
<evidence type="ECO:0000313" key="2">
    <source>
        <dbReference type="EMBL" id="MBE9660873.1"/>
    </source>
</evidence>
<organism evidence="2 3">
    <name type="scientific">Mucilaginibacter myungsuensis</name>
    <dbReference type="NCBI Taxonomy" id="649104"/>
    <lineage>
        <taxon>Bacteria</taxon>
        <taxon>Pseudomonadati</taxon>
        <taxon>Bacteroidota</taxon>
        <taxon>Sphingobacteriia</taxon>
        <taxon>Sphingobacteriales</taxon>
        <taxon>Sphingobacteriaceae</taxon>
        <taxon>Mucilaginibacter</taxon>
    </lineage>
</organism>
<dbReference type="EMBL" id="JADFFL010000001">
    <property type="protein sequence ID" value="MBE9660873.1"/>
    <property type="molecule type" value="Genomic_DNA"/>
</dbReference>
<keyword evidence="3" id="KW-1185">Reference proteome</keyword>
<dbReference type="AlphaFoldDB" id="A0A929PUK9"/>
<dbReference type="InterPro" id="IPR044023">
    <property type="entry name" value="Ig_7"/>
</dbReference>
<feature type="domain" description="Ig-like" evidence="1">
    <location>
        <begin position="370"/>
        <end position="449"/>
    </location>
</feature>
<evidence type="ECO:0000313" key="3">
    <source>
        <dbReference type="Proteomes" id="UP000622475"/>
    </source>
</evidence>
<accession>A0A929PUK9</accession>
<dbReference type="Pfam" id="PF19081">
    <property type="entry name" value="Ig_7"/>
    <property type="match status" value="1"/>
</dbReference>
<sequence>MLVCMAISYSNRAVGQCTIPVNTYANTQQFRAISLGGDATVTNPVNATGADLTNYSQLYGGTLGTVTQYLKFADPVTVGTPVTVKLSVPTSVLSVLGNVTIQPFVNLHQSGGNWTADAVGVATTDASLLGLLNGGGDSWITITPKTAGNVNVAYDGVWVRMSGITIAQSINVYGAFTTATGLATDPAVACGPPIDVLSGVRAGTVLGGIANATGTVTNPFSAIDTDPTYITYSELFVGAQVLSQVYHTTIFNALSQTGDKVRMVLQRPGGGLLDLNAITNFTIQLYNGGTPVGSAVTSSSGLLSLSLLPGSTAGNEKYVLELAAPVSFDRVDVQVGGLAGVGLVPGLRIYDVKRIIANPLTNVNGDPGTSATVCEGSTSTFAVNNTQTCTTYKWYDALTGGNLLHTGTSYTPAASGLSTTAANNYYVEAVRDGCTETTVRTPVVINVNPAPAITPGTGPRICIGNTATSWSYTGATNTPNTYSIVWSAAANTAGFTNVTDAVLPPGAISITVPPAAPVGPYSGTLYVKNANGCLSTGKPFTLTVDARSTQPVINLTP</sequence>
<evidence type="ECO:0000259" key="1">
    <source>
        <dbReference type="Pfam" id="PF19081"/>
    </source>
</evidence>
<gene>
    <name evidence="2" type="ORF">IRJ16_03175</name>
</gene>
<protein>
    <recommendedName>
        <fullName evidence="1">Ig-like domain-containing protein</fullName>
    </recommendedName>
</protein>
<dbReference type="Proteomes" id="UP000622475">
    <property type="component" value="Unassembled WGS sequence"/>
</dbReference>
<comment type="caution">
    <text evidence="2">The sequence shown here is derived from an EMBL/GenBank/DDBJ whole genome shotgun (WGS) entry which is preliminary data.</text>
</comment>
<proteinExistence type="predicted"/>
<name>A0A929PUK9_9SPHI</name>